<dbReference type="InterPro" id="IPR011055">
    <property type="entry name" value="Dup_hybrid_motif"/>
</dbReference>
<protein>
    <submittedName>
        <fullName evidence="3">Peptidase family M23</fullName>
    </submittedName>
</protein>
<keyword evidence="4" id="KW-1185">Reference proteome</keyword>
<dbReference type="PANTHER" id="PTHR21666">
    <property type="entry name" value="PEPTIDASE-RELATED"/>
    <property type="match status" value="1"/>
</dbReference>
<dbReference type="CDD" id="cd12797">
    <property type="entry name" value="M23_peptidase"/>
    <property type="match status" value="1"/>
</dbReference>
<evidence type="ECO:0000259" key="2">
    <source>
        <dbReference type="Pfam" id="PF01551"/>
    </source>
</evidence>
<organism evidence="3 4">
    <name type="scientific">Aquimarina spongiae</name>
    <dbReference type="NCBI Taxonomy" id="570521"/>
    <lineage>
        <taxon>Bacteria</taxon>
        <taxon>Pseudomonadati</taxon>
        <taxon>Bacteroidota</taxon>
        <taxon>Flavobacteriia</taxon>
        <taxon>Flavobacteriales</taxon>
        <taxon>Flavobacteriaceae</taxon>
        <taxon>Aquimarina</taxon>
    </lineage>
</organism>
<dbReference type="Proteomes" id="UP000184432">
    <property type="component" value="Unassembled WGS sequence"/>
</dbReference>
<keyword evidence="1" id="KW-0732">Signal</keyword>
<gene>
    <name evidence="3" type="ORF">SAMN04488508_110126</name>
</gene>
<evidence type="ECO:0000256" key="1">
    <source>
        <dbReference type="ARBA" id="ARBA00022729"/>
    </source>
</evidence>
<name>A0A1M6K867_9FLAO</name>
<dbReference type="Pfam" id="PF01551">
    <property type="entry name" value="Peptidase_M23"/>
    <property type="match status" value="1"/>
</dbReference>
<dbReference type="RefSeq" id="WP_073320618.1">
    <property type="nucleotide sequence ID" value="NZ_FQYP01000010.1"/>
</dbReference>
<dbReference type="Gene3D" id="2.70.70.10">
    <property type="entry name" value="Glucose Permease (Domain IIA)"/>
    <property type="match status" value="1"/>
</dbReference>
<dbReference type="OrthoDB" id="9801052at2"/>
<dbReference type="GO" id="GO:0004222">
    <property type="term" value="F:metalloendopeptidase activity"/>
    <property type="evidence" value="ECO:0007669"/>
    <property type="project" value="TreeGrafter"/>
</dbReference>
<evidence type="ECO:0000313" key="4">
    <source>
        <dbReference type="Proteomes" id="UP000184432"/>
    </source>
</evidence>
<evidence type="ECO:0000313" key="3">
    <source>
        <dbReference type="EMBL" id="SHJ55139.1"/>
    </source>
</evidence>
<feature type="domain" description="M23ase beta-sheet core" evidence="2">
    <location>
        <begin position="97"/>
        <end position="196"/>
    </location>
</feature>
<sequence length="230" mass="25759">MNSTTFKDFLGQLTDNFVPVVSSVFSKDDYLAIDLSESNKELDAIDVSSSSAFDDYIVDFLKQHNAQVAYGGYLEVRSMYRRSTHFNQQDPVTERNIHLGLDVWCDAGTEILAPIPGRIHSYKNNKNYGDYGPTIILEHNYPEITFYTLYGHLSVASLDHIAIGQEVRAGDVIARLGDASVNGDYAPHLHFQIMKDLEGNSGDYPGVSSKSELSRYQNNCPDPNLLLKIR</sequence>
<dbReference type="EMBL" id="FQYP01000010">
    <property type="protein sequence ID" value="SHJ55139.1"/>
    <property type="molecule type" value="Genomic_DNA"/>
</dbReference>
<dbReference type="PANTHER" id="PTHR21666:SF289">
    <property type="entry name" value="L-ALA--D-GLU ENDOPEPTIDASE"/>
    <property type="match status" value="1"/>
</dbReference>
<dbReference type="InterPro" id="IPR050570">
    <property type="entry name" value="Cell_wall_metabolism_enzyme"/>
</dbReference>
<dbReference type="STRING" id="570521.SAMN04488508_110126"/>
<dbReference type="AlphaFoldDB" id="A0A1M6K867"/>
<dbReference type="InterPro" id="IPR016047">
    <property type="entry name" value="M23ase_b-sheet_dom"/>
</dbReference>
<proteinExistence type="predicted"/>
<accession>A0A1M6K867</accession>
<reference evidence="4" key="1">
    <citation type="submission" date="2016-11" db="EMBL/GenBank/DDBJ databases">
        <authorList>
            <person name="Varghese N."/>
            <person name="Submissions S."/>
        </authorList>
    </citation>
    <scope>NUCLEOTIDE SEQUENCE [LARGE SCALE GENOMIC DNA]</scope>
    <source>
        <strain evidence="4">DSM 22623</strain>
    </source>
</reference>
<dbReference type="SUPFAM" id="SSF51261">
    <property type="entry name" value="Duplicated hybrid motif"/>
    <property type="match status" value="1"/>
</dbReference>